<keyword evidence="4 6" id="KW-0697">Rotamase</keyword>
<sequence length="352" mass="40492">MLSVEEQNHCFVPVRRILNNDDLNLFREGEAYRLIDSFICDLNESVQDKPISAEVELSPSVAYILLILKRVEEIHNLNPPVENKGSRFGNPAFESFYDQVECETPTLHAAFKIEENAIAEAGKYFYESFGNRRRIDYGSGHELNFMTWLLALRRLEIIAKEDYPAIVLRVFVRYIHLMRLIQSTYFLEPAGSHGVWGLDDFHFLPFLFGSSQLVHHKYLRPKHIRDPEILEMCGDDYMYMGYVRFINELKPDVSLRFHSPMIDDISGVKTWAKVNEGMIKMYRAEVLSKLPIMQHYLFGNLIPATPSMSAAPQEGEDAEASHMHSTYADCCGIKVPSAIAASKIGWRRMPFD</sequence>
<dbReference type="GO" id="GO:0008160">
    <property type="term" value="F:protein tyrosine phosphatase activator activity"/>
    <property type="evidence" value="ECO:0007669"/>
    <property type="project" value="TreeGrafter"/>
</dbReference>
<dbReference type="RefSeq" id="XP_056037883.1">
    <property type="nucleotide sequence ID" value="XM_056182619.1"/>
</dbReference>
<name>A0AAF0AX18_9SCHI</name>
<dbReference type="CDD" id="cd04087">
    <property type="entry name" value="PTPA"/>
    <property type="match status" value="1"/>
</dbReference>
<dbReference type="SUPFAM" id="SSF140984">
    <property type="entry name" value="PTPA-like"/>
    <property type="match status" value="1"/>
</dbReference>
<accession>A0AAF0AX18</accession>
<dbReference type="GO" id="GO:0005634">
    <property type="term" value="C:nucleus"/>
    <property type="evidence" value="ECO:0007669"/>
    <property type="project" value="TreeGrafter"/>
</dbReference>
<dbReference type="GO" id="GO:0007052">
    <property type="term" value="P:mitotic spindle organization"/>
    <property type="evidence" value="ECO:0007669"/>
    <property type="project" value="TreeGrafter"/>
</dbReference>
<evidence type="ECO:0000313" key="7">
    <source>
        <dbReference type="EMBL" id="WBW73640.1"/>
    </source>
</evidence>
<dbReference type="FunFam" id="1.20.120.1150:FF:000002">
    <property type="entry name" value="Serine/threonine-protein phosphatase 2A activator"/>
    <property type="match status" value="1"/>
</dbReference>
<dbReference type="Pfam" id="PF03095">
    <property type="entry name" value="PTPA"/>
    <property type="match status" value="1"/>
</dbReference>
<dbReference type="GO" id="GO:0005737">
    <property type="term" value="C:cytoplasm"/>
    <property type="evidence" value="ECO:0007669"/>
    <property type="project" value="UniProtKB-SubCell"/>
</dbReference>
<evidence type="ECO:0000313" key="8">
    <source>
        <dbReference type="Proteomes" id="UP001212411"/>
    </source>
</evidence>
<comment type="similarity">
    <text evidence="6">Belongs to the PTPA-type PPIase family.</text>
</comment>
<dbReference type="EMBL" id="CP115612">
    <property type="protein sequence ID" value="WBW73640.1"/>
    <property type="molecule type" value="Genomic_DNA"/>
</dbReference>
<comment type="subcellular location">
    <subcellularLocation>
        <location evidence="2 6">Cytoplasm</location>
    </subcellularLocation>
</comment>
<proteinExistence type="inferred from homology"/>
<dbReference type="AlphaFoldDB" id="A0AAF0AX18"/>
<dbReference type="GO" id="GO:0000159">
    <property type="term" value="C:protein phosphatase type 2A complex"/>
    <property type="evidence" value="ECO:0007669"/>
    <property type="project" value="TreeGrafter"/>
</dbReference>
<dbReference type="Proteomes" id="UP001212411">
    <property type="component" value="Chromosome 2"/>
</dbReference>
<evidence type="ECO:0000256" key="3">
    <source>
        <dbReference type="ARBA" id="ARBA00022490"/>
    </source>
</evidence>
<dbReference type="InterPro" id="IPR004327">
    <property type="entry name" value="Phstyr_phstse_ac"/>
</dbReference>
<dbReference type="EC" id="5.2.1.8" evidence="6"/>
<evidence type="ECO:0000256" key="4">
    <source>
        <dbReference type="ARBA" id="ARBA00023110"/>
    </source>
</evidence>
<dbReference type="PANTHER" id="PTHR10012">
    <property type="entry name" value="SERINE/THREONINE-PROTEIN PHOSPHATASE 2A REGULATORY SUBUNIT B"/>
    <property type="match status" value="1"/>
</dbReference>
<dbReference type="Gene3D" id="1.20.120.1150">
    <property type="match status" value="1"/>
</dbReference>
<comment type="function">
    <text evidence="6">PPIases accelerate the folding of proteins. It catalyzes the cis-trans isomerization of proline imidic peptide bonds in oligopeptides.</text>
</comment>
<protein>
    <recommendedName>
        <fullName evidence="6">Serine/threonine-protein phosphatase 2A activator</fullName>
        <ecNumber evidence="6">5.2.1.8</ecNumber>
    </recommendedName>
    <alternativeName>
        <fullName evidence="6">Phosphotyrosyl phosphatase activator</fullName>
    </alternativeName>
</protein>
<evidence type="ECO:0000256" key="5">
    <source>
        <dbReference type="ARBA" id="ARBA00023235"/>
    </source>
</evidence>
<dbReference type="PANTHER" id="PTHR10012:SF7">
    <property type="entry name" value="SERINE_THREONINE-PROTEIN PHOSPHATASE 2A ACTIVATOR 2"/>
    <property type="match status" value="1"/>
</dbReference>
<evidence type="ECO:0000256" key="1">
    <source>
        <dbReference type="ARBA" id="ARBA00000971"/>
    </source>
</evidence>
<keyword evidence="5 6" id="KW-0413">Isomerase</keyword>
<gene>
    <name evidence="7" type="primary">ypa2</name>
    <name evidence="7" type="ORF">SOMG_03832</name>
</gene>
<keyword evidence="3 6" id="KW-0963">Cytoplasm</keyword>
<dbReference type="GeneID" id="80877308"/>
<evidence type="ECO:0000256" key="2">
    <source>
        <dbReference type="ARBA" id="ARBA00004496"/>
    </source>
</evidence>
<reference evidence="7 8" key="1">
    <citation type="journal article" date="2023" name="G3 (Bethesda)">
        <title>A high-quality reference genome for the fission yeast Schizosaccharomyces osmophilus.</title>
        <authorList>
            <person name="Jia G.S."/>
            <person name="Zhang W.C."/>
            <person name="Liang Y."/>
            <person name="Liu X.H."/>
            <person name="Rhind N."/>
            <person name="Pidoux A."/>
            <person name="Brysch-Herzberg M."/>
            <person name="Du L.L."/>
        </authorList>
    </citation>
    <scope>NUCLEOTIDE SEQUENCE [LARGE SCALE GENOMIC DNA]</scope>
    <source>
        <strain evidence="7 8">CBS 15793</strain>
    </source>
</reference>
<dbReference type="KEGG" id="som:SOMG_03832"/>
<dbReference type="InterPro" id="IPR037218">
    <property type="entry name" value="PTPA_sf"/>
</dbReference>
<dbReference type="PIRSF" id="PIRSF016325">
    <property type="entry name" value="Phstyr_phstse_ac"/>
    <property type="match status" value="1"/>
</dbReference>
<evidence type="ECO:0000256" key="6">
    <source>
        <dbReference type="RuleBase" id="RU361210"/>
    </source>
</evidence>
<dbReference type="GO" id="GO:0003755">
    <property type="term" value="F:peptidyl-prolyl cis-trans isomerase activity"/>
    <property type="evidence" value="ECO:0007669"/>
    <property type="project" value="UniProtKB-KW"/>
</dbReference>
<organism evidence="7 8">
    <name type="scientific">Schizosaccharomyces osmophilus</name>
    <dbReference type="NCBI Taxonomy" id="2545709"/>
    <lineage>
        <taxon>Eukaryota</taxon>
        <taxon>Fungi</taxon>
        <taxon>Dikarya</taxon>
        <taxon>Ascomycota</taxon>
        <taxon>Taphrinomycotina</taxon>
        <taxon>Schizosaccharomycetes</taxon>
        <taxon>Schizosaccharomycetales</taxon>
        <taxon>Schizosaccharomycetaceae</taxon>
        <taxon>Schizosaccharomyces</taxon>
    </lineage>
</organism>
<keyword evidence="8" id="KW-1185">Reference proteome</keyword>
<comment type="catalytic activity">
    <reaction evidence="1 6">
        <text>[protein]-peptidylproline (omega=180) = [protein]-peptidylproline (omega=0)</text>
        <dbReference type="Rhea" id="RHEA:16237"/>
        <dbReference type="Rhea" id="RHEA-COMP:10747"/>
        <dbReference type="Rhea" id="RHEA-COMP:10748"/>
        <dbReference type="ChEBI" id="CHEBI:83833"/>
        <dbReference type="ChEBI" id="CHEBI:83834"/>
        <dbReference type="EC" id="5.2.1.8"/>
    </reaction>
</comment>
<dbReference type="InterPro" id="IPR043170">
    <property type="entry name" value="PTPA_C_lid"/>
</dbReference>